<reference evidence="7" key="1">
    <citation type="submission" date="2020-05" db="UniProtKB">
        <authorList>
            <consortium name="EnsemblMetazoa"/>
        </authorList>
    </citation>
    <scope>IDENTIFICATION</scope>
    <source>
        <strain evidence="7">Jacobina</strain>
    </source>
</reference>
<dbReference type="EMBL" id="AJWK01005181">
    <property type="status" value="NOT_ANNOTATED_CDS"/>
    <property type="molecule type" value="Genomic_DNA"/>
</dbReference>
<dbReference type="InterPro" id="IPR007671">
    <property type="entry name" value="Selenoprotein-P_N"/>
</dbReference>
<dbReference type="VEuPathDB" id="VectorBase:LLOJ001488"/>
<dbReference type="Pfam" id="PF04592">
    <property type="entry name" value="SelP_N"/>
    <property type="match status" value="1"/>
</dbReference>
<dbReference type="GO" id="GO:0001887">
    <property type="term" value="P:selenium compound metabolic process"/>
    <property type="evidence" value="ECO:0007669"/>
    <property type="project" value="TreeGrafter"/>
</dbReference>
<dbReference type="EMBL" id="AJWK01005182">
    <property type="status" value="NOT_ANNOTATED_CDS"/>
    <property type="molecule type" value="Genomic_DNA"/>
</dbReference>
<keyword evidence="2" id="KW-0964">Secreted</keyword>
<keyword evidence="5" id="KW-0325">Glycoprotein</keyword>
<evidence type="ECO:0000313" key="7">
    <source>
        <dbReference type="EnsemblMetazoa" id="LLOJ001488-PA"/>
    </source>
</evidence>
<name>A0A1B0GHI3_LUTLO</name>
<dbReference type="InterPro" id="IPR037941">
    <property type="entry name" value="SeP"/>
</dbReference>
<dbReference type="EnsemblMetazoa" id="LLOJ001488-RA">
    <property type="protein sequence ID" value="LLOJ001488-PA"/>
    <property type="gene ID" value="LLOJ001488"/>
</dbReference>
<keyword evidence="4" id="KW-0712">Selenocysteine</keyword>
<keyword evidence="3" id="KW-0732">Signal</keyword>
<dbReference type="VEuPathDB" id="VectorBase:LLONM1_007296"/>
<dbReference type="AlphaFoldDB" id="A0A1B0GHI3"/>
<accession>A0A1B0GHI3</accession>
<evidence type="ECO:0000313" key="8">
    <source>
        <dbReference type="Proteomes" id="UP000092461"/>
    </source>
</evidence>
<proteinExistence type="predicted"/>
<comment type="subcellular location">
    <subcellularLocation>
        <location evidence="1">Secreted</location>
    </subcellularLocation>
</comment>
<organism evidence="7 8">
    <name type="scientific">Lutzomyia longipalpis</name>
    <name type="common">Sand fly</name>
    <dbReference type="NCBI Taxonomy" id="7200"/>
    <lineage>
        <taxon>Eukaryota</taxon>
        <taxon>Metazoa</taxon>
        <taxon>Ecdysozoa</taxon>
        <taxon>Arthropoda</taxon>
        <taxon>Hexapoda</taxon>
        <taxon>Insecta</taxon>
        <taxon>Pterygota</taxon>
        <taxon>Neoptera</taxon>
        <taxon>Endopterygota</taxon>
        <taxon>Diptera</taxon>
        <taxon>Nematocera</taxon>
        <taxon>Psychodoidea</taxon>
        <taxon>Psychodidae</taxon>
        <taxon>Lutzomyia</taxon>
        <taxon>Lutzomyia</taxon>
    </lineage>
</organism>
<evidence type="ECO:0000259" key="6">
    <source>
        <dbReference type="Pfam" id="PF04592"/>
    </source>
</evidence>
<dbReference type="PANTHER" id="PTHR10105:SF2">
    <property type="entry name" value="AGAP003297-PA"/>
    <property type="match status" value="1"/>
</dbReference>
<protein>
    <recommendedName>
        <fullName evidence="6">Selenoprotein P N-terminal domain-containing protein</fullName>
    </recommendedName>
</protein>
<dbReference type="GO" id="GO:0005576">
    <property type="term" value="C:extracellular region"/>
    <property type="evidence" value="ECO:0007669"/>
    <property type="project" value="UniProtKB-SubCell"/>
</dbReference>
<dbReference type="Proteomes" id="UP000092461">
    <property type="component" value="Unassembled WGS sequence"/>
</dbReference>
<evidence type="ECO:0000256" key="5">
    <source>
        <dbReference type="ARBA" id="ARBA00023180"/>
    </source>
</evidence>
<evidence type="ECO:0000256" key="1">
    <source>
        <dbReference type="ARBA" id="ARBA00004613"/>
    </source>
</evidence>
<evidence type="ECO:0000256" key="4">
    <source>
        <dbReference type="ARBA" id="ARBA00022933"/>
    </source>
</evidence>
<feature type="domain" description="Selenoprotein P N-terminal" evidence="6">
    <location>
        <begin position="81"/>
        <end position="202"/>
    </location>
</feature>
<sequence length="372" mass="42720">MRHHSSVLVCAPCPKDLEVLRARVMFGKLVILGLCTVITVSSPTASDLRWIRDTQELIDEDFNLCQKFDIGGNSSVNLEGQITVLFKFDELRNRFEDAGFKSIHFVGVSPVNSRLLDIMKDIPVLHTSQHENLQNMSKNQVYVIDHCSRLVYIIVPPWSFIQYPYVKASILSTIYDAPCGSCNESSGEELLETTTENAAKQDDLEAERDGDEGFIIPIKVILPVEHIHHLGNQSTYTKYNYIVLRTDNATYHGHLNTDRGEKLTVDQNAINADGYYSTDNREVTTVQSLNFEEENEKEFEEEKLIYVNDKRDQYQKIKTYKIPIENGQITFDEVSPLLGEFEEFVTEVNSTQDIKQMDDHYEKLLQWLDYSL</sequence>
<evidence type="ECO:0000256" key="2">
    <source>
        <dbReference type="ARBA" id="ARBA00022525"/>
    </source>
</evidence>
<dbReference type="GO" id="GO:0008430">
    <property type="term" value="F:selenium binding"/>
    <property type="evidence" value="ECO:0007669"/>
    <property type="project" value="InterPro"/>
</dbReference>
<keyword evidence="8" id="KW-1185">Reference proteome</keyword>
<dbReference type="PANTHER" id="PTHR10105">
    <property type="entry name" value="SELENOPROTEIN P"/>
    <property type="match status" value="1"/>
</dbReference>
<evidence type="ECO:0000256" key="3">
    <source>
        <dbReference type="ARBA" id="ARBA00022729"/>
    </source>
</evidence>